<evidence type="ECO:0000256" key="1">
    <source>
        <dbReference type="ARBA" id="ARBA00009320"/>
    </source>
</evidence>
<dbReference type="EMBL" id="FOKA01000009">
    <property type="protein sequence ID" value="SFB20083.1"/>
    <property type="molecule type" value="Genomic_DNA"/>
</dbReference>
<evidence type="ECO:0000313" key="2">
    <source>
        <dbReference type="EMBL" id="SFB20083.1"/>
    </source>
</evidence>
<dbReference type="InterPro" id="IPR043132">
    <property type="entry name" value="BCAT-like_C"/>
</dbReference>
<dbReference type="Proteomes" id="UP000199012">
    <property type="component" value="Unassembled WGS sequence"/>
</dbReference>
<name>A0A1I0Z752_9CELL</name>
<sequence>MPVLLLVDALPPLGGAPAGTPAPGVTTATTAPDDDARIRAVDPAAPHVTVLDLGVTRGDGIFESFGVVEGAVQALEPHLVRLARSATLLDLPALDLDVLRTAVLRSVELHEPLPELLCKLVVTRGVEGATDAHGRPAVTAWVYTDPGADFRRERTEGVDVVTLDRGYRHDVAQTSPWLLQGAKTLSYAVNKAVYREAARRGAQDVVLVSSDGFVLEGPTSTLVARYGDRVVTPATDQGILAGTTQAAAFAWFAAQGLTTAEVQLTVERLREADGLWLLSSGRQSVPIRSLDGTSVPVDDTTTAGLLTHLLGRRS</sequence>
<evidence type="ECO:0000313" key="3">
    <source>
        <dbReference type="Proteomes" id="UP000199012"/>
    </source>
</evidence>
<dbReference type="GO" id="GO:0016829">
    <property type="term" value="F:lyase activity"/>
    <property type="evidence" value="ECO:0007669"/>
    <property type="project" value="UniProtKB-KW"/>
</dbReference>
<keyword evidence="3" id="KW-1185">Reference proteome</keyword>
<comment type="similarity">
    <text evidence="1">Belongs to the class-IV pyridoxal-phosphate-dependent aminotransferase family.</text>
</comment>
<dbReference type="Gene3D" id="3.30.470.10">
    <property type="match status" value="1"/>
</dbReference>
<dbReference type="InterPro" id="IPR036038">
    <property type="entry name" value="Aminotransferase-like"/>
</dbReference>
<dbReference type="GO" id="GO:0005829">
    <property type="term" value="C:cytosol"/>
    <property type="evidence" value="ECO:0007669"/>
    <property type="project" value="TreeGrafter"/>
</dbReference>
<dbReference type="PANTHER" id="PTHR42743">
    <property type="entry name" value="AMINO-ACID AMINOTRANSFERASE"/>
    <property type="match status" value="1"/>
</dbReference>
<keyword evidence="2" id="KW-0456">Lyase</keyword>
<dbReference type="InterPro" id="IPR001544">
    <property type="entry name" value="Aminotrans_IV"/>
</dbReference>
<dbReference type="InterPro" id="IPR043131">
    <property type="entry name" value="BCAT-like_N"/>
</dbReference>
<dbReference type="PANTHER" id="PTHR42743:SF11">
    <property type="entry name" value="AMINODEOXYCHORISMATE LYASE"/>
    <property type="match status" value="1"/>
</dbReference>
<dbReference type="AlphaFoldDB" id="A0A1I0Z752"/>
<dbReference type="GO" id="GO:0046394">
    <property type="term" value="P:carboxylic acid biosynthetic process"/>
    <property type="evidence" value="ECO:0007669"/>
    <property type="project" value="UniProtKB-ARBA"/>
</dbReference>
<accession>A0A1I0Z752</accession>
<organism evidence="2 3">
    <name type="scientific">Cellulomonas marina</name>
    <dbReference type="NCBI Taxonomy" id="988821"/>
    <lineage>
        <taxon>Bacteria</taxon>
        <taxon>Bacillati</taxon>
        <taxon>Actinomycetota</taxon>
        <taxon>Actinomycetes</taxon>
        <taxon>Micrococcales</taxon>
        <taxon>Cellulomonadaceae</taxon>
        <taxon>Cellulomonas</taxon>
    </lineage>
</organism>
<dbReference type="STRING" id="988821.SAMN05421867_109159"/>
<protein>
    <submittedName>
        <fullName evidence="2">4-amino-4-deoxychorismate lyase</fullName>
    </submittedName>
</protein>
<reference evidence="2 3" key="1">
    <citation type="submission" date="2016-10" db="EMBL/GenBank/DDBJ databases">
        <authorList>
            <person name="de Groot N.N."/>
        </authorList>
    </citation>
    <scope>NUCLEOTIDE SEQUENCE [LARGE SCALE GENOMIC DNA]</scope>
    <source>
        <strain evidence="2 3">CGMCC 4.6945</strain>
    </source>
</reference>
<dbReference type="SUPFAM" id="SSF56752">
    <property type="entry name" value="D-aminoacid aminotransferase-like PLP-dependent enzymes"/>
    <property type="match status" value="1"/>
</dbReference>
<dbReference type="InterPro" id="IPR050571">
    <property type="entry name" value="Class-IV_PLP-Dep_Aminotrnsfr"/>
</dbReference>
<dbReference type="Gene3D" id="3.20.10.10">
    <property type="entry name" value="D-amino Acid Aminotransferase, subunit A, domain 2"/>
    <property type="match status" value="1"/>
</dbReference>
<proteinExistence type="inferred from homology"/>
<dbReference type="Pfam" id="PF01063">
    <property type="entry name" value="Aminotran_4"/>
    <property type="match status" value="1"/>
</dbReference>
<gene>
    <name evidence="2" type="ORF">SAMN05421867_109159</name>
</gene>